<proteinExistence type="predicted"/>
<dbReference type="EMBL" id="JBIPKE010000018">
    <property type="protein sequence ID" value="MFH6984748.1"/>
    <property type="molecule type" value="Genomic_DNA"/>
</dbReference>
<evidence type="ECO:0000313" key="3">
    <source>
        <dbReference type="Proteomes" id="UP001610063"/>
    </source>
</evidence>
<feature type="transmembrane region" description="Helical" evidence="1">
    <location>
        <begin position="173"/>
        <end position="192"/>
    </location>
</feature>
<feature type="transmembrane region" description="Helical" evidence="1">
    <location>
        <begin position="199"/>
        <end position="221"/>
    </location>
</feature>
<gene>
    <name evidence="2" type="ORF">ACHKAR_14930</name>
</gene>
<keyword evidence="1" id="KW-0812">Transmembrane</keyword>
<evidence type="ECO:0000256" key="1">
    <source>
        <dbReference type="SAM" id="Phobius"/>
    </source>
</evidence>
<accession>A0ABW7NB37</accession>
<keyword evidence="3" id="KW-1185">Reference proteome</keyword>
<reference evidence="2 3" key="1">
    <citation type="journal article" date="2013" name="Int. J. Syst. Evol. Microbiol.">
        <title>Marinoscillum luteum sp. nov., isolated from marine sediment.</title>
        <authorList>
            <person name="Cha I.T."/>
            <person name="Park S.J."/>
            <person name="Kim S.J."/>
            <person name="Kim J.G."/>
            <person name="Jung M.Y."/>
            <person name="Shin K.S."/>
            <person name="Kwon K.K."/>
            <person name="Yang S.H."/>
            <person name="Seo Y.S."/>
            <person name="Rhee S.K."/>
        </authorList>
    </citation>
    <scope>NUCLEOTIDE SEQUENCE [LARGE SCALE GENOMIC DNA]</scope>
    <source>
        <strain evidence="2 3">KCTC 23939</strain>
    </source>
</reference>
<feature type="transmembrane region" description="Helical" evidence="1">
    <location>
        <begin position="116"/>
        <end position="136"/>
    </location>
</feature>
<keyword evidence="1" id="KW-0472">Membrane</keyword>
<dbReference type="Proteomes" id="UP001610063">
    <property type="component" value="Unassembled WGS sequence"/>
</dbReference>
<evidence type="ECO:0000313" key="2">
    <source>
        <dbReference type="EMBL" id="MFH6984748.1"/>
    </source>
</evidence>
<sequence>MNFHTKLAPMNGLNKYRQRFLDDWYNIDGKAFFFVLCLLYFSAFLIKRMFIIDSIAAFEILQDRGEMWIMDVFFGLQYLSVPIFIAWKFTLTSFLLWVGCFLFGYRVTYAQLWKMVMIMELVFIIPELLKVVWFTVFETDPTYHDFVAYYPLSLINFFNYESLDAMWLYPLKALNLFEILYWGMLVAGIYWLSNKKLKISIFITLSSYVLFFFLWLIYYVIVYK</sequence>
<feature type="transmembrane region" description="Helical" evidence="1">
    <location>
        <begin position="29"/>
        <end position="46"/>
    </location>
</feature>
<organism evidence="2 3">
    <name type="scientific">Marinoscillum luteum</name>
    <dbReference type="NCBI Taxonomy" id="861051"/>
    <lineage>
        <taxon>Bacteria</taxon>
        <taxon>Pseudomonadati</taxon>
        <taxon>Bacteroidota</taxon>
        <taxon>Cytophagia</taxon>
        <taxon>Cytophagales</taxon>
        <taxon>Reichenbachiellaceae</taxon>
        <taxon>Marinoscillum</taxon>
    </lineage>
</organism>
<keyword evidence="1" id="KW-1133">Transmembrane helix</keyword>
<feature type="transmembrane region" description="Helical" evidence="1">
    <location>
        <begin position="91"/>
        <end position="109"/>
    </location>
</feature>
<name>A0ABW7NB37_9BACT</name>
<evidence type="ECO:0008006" key="4">
    <source>
        <dbReference type="Google" id="ProtNLM"/>
    </source>
</evidence>
<comment type="caution">
    <text evidence="2">The sequence shown here is derived from an EMBL/GenBank/DDBJ whole genome shotgun (WGS) entry which is preliminary data.</text>
</comment>
<protein>
    <recommendedName>
        <fullName evidence="4">Sulfate ABC transporter permease</fullName>
    </recommendedName>
</protein>